<accession>A0A0M3KCH9</accession>
<dbReference type="GO" id="GO:0004888">
    <property type="term" value="F:transmembrane signaling receptor activity"/>
    <property type="evidence" value="ECO:0007669"/>
    <property type="project" value="InterPro"/>
</dbReference>
<organism evidence="6">
    <name type="scientific">Anisakis simplex</name>
    <name type="common">Herring worm</name>
    <dbReference type="NCBI Taxonomy" id="6269"/>
    <lineage>
        <taxon>Eukaryota</taxon>
        <taxon>Metazoa</taxon>
        <taxon>Ecdysozoa</taxon>
        <taxon>Nematoda</taxon>
        <taxon>Chromadorea</taxon>
        <taxon>Rhabditida</taxon>
        <taxon>Spirurina</taxon>
        <taxon>Ascaridomorpha</taxon>
        <taxon>Ascaridoidea</taxon>
        <taxon>Anisakidae</taxon>
        <taxon>Anisakis</taxon>
        <taxon>Anisakis simplex complex</taxon>
    </lineage>
</organism>
<dbReference type="SUPFAM" id="SSF63712">
    <property type="entry name" value="Nicotinic receptor ligand binding domain-like"/>
    <property type="match status" value="1"/>
</dbReference>
<proteinExistence type="predicted"/>
<dbReference type="AlphaFoldDB" id="A0A0M3KCH9"/>
<name>A0A0M3KCH9_ANISI</name>
<dbReference type="InterPro" id="IPR006201">
    <property type="entry name" value="Neur_channel"/>
</dbReference>
<dbReference type="OrthoDB" id="5975154at2759"/>
<comment type="subcellular location">
    <subcellularLocation>
        <location evidence="1">Membrane</location>
        <topology evidence="1">Multi-pass membrane protein</topology>
    </subcellularLocation>
</comment>
<dbReference type="GO" id="GO:0005230">
    <property type="term" value="F:extracellular ligand-gated monoatomic ion channel activity"/>
    <property type="evidence" value="ECO:0007669"/>
    <property type="project" value="InterPro"/>
</dbReference>
<dbReference type="WBParaSite" id="ASIM_0001867901-mRNA-1">
    <property type="protein sequence ID" value="ASIM_0001867901-mRNA-1"/>
    <property type="gene ID" value="ASIM_0001867901"/>
</dbReference>
<dbReference type="GO" id="GO:0016020">
    <property type="term" value="C:membrane"/>
    <property type="evidence" value="ECO:0007669"/>
    <property type="project" value="UniProtKB-SubCell"/>
</dbReference>
<dbReference type="PANTHER" id="PTHR18945">
    <property type="entry name" value="NEUROTRANSMITTER GATED ION CHANNEL"/>
    <property type="match status" value="1"/>
</dbReference>
<reference evidence="4 5" key="2">
    <citation type="submission" date="2018-11" db="EMBL/GenBank/DDBJ databases">
        <authorList>
            <consortium name="Pathogen Informatics"/>
        </authorList>
    </citation>
    <scope>NUCLEOTIDE SEQUENCE [LARGE SCALE GENOMIC DNA]</scope>
</reference>
<protein>
    <submittedName>
        <fullName evidence="6">Putative nachr subunit (inferred by orthology to a S. mansoni protein)</fullName>
    </submittedName>
</protein>
<evidence type="ECO:0000256" key="1">
    <source>
        <dbReference type="ARBA" id="ARBA00004141"/>
    </source>
</evidence>
<keyword evidence="2" id="KW-0472">Membrane</keyword>
<feature type="domain" description="Neurotransmitter-gated ion-channel ligand-binding" evidence="3">
    <location>
        <begin position="2"/>
        <end position="57"/>
    </location>
</feature>
<dbReference type="Gene3D" id="2.70.170.10">
    <property type="entry name" value="Neurotransmitter-gated ion-channel ligand-binding domain"/>
    <property type="match status" value="1"/>
</dbReference>
<dbReference type="PROSITE" id="PS00236">
    <property type="entry name" value="NEUROTR_ION_CHANNEL"/>
    <property type="match status" value="1"/>
</dbReference>
<dbReference type="Proteomes" id="UP000267096">
    <property type="component" value="Unassembled WGS sequence"/>
</dbReference>
<sequence>MTMVDYTGAVIWMPPSIYKSLCQMDMQYFPYDVQQCYLKFGGWSHDGHLLDLQPIPPQIDDIIETRIDKDGVEFQYLELGMGLSFYHE</sequence>
<dbReference type="EMBL" id="UYRR01035001">
    <property type="protein sequence ID" value="VDK63090.1"/>
    <property type="molecule type" value="Genomic_DNA"/>
</dbReference>
<evidence type="ECO:0000313" key="6">
    <source>
        <dbReference type="WBParaSite" id="ASIM_0001867901-mRNA-1"/>
    </source>
</evidence>
<gene>
    <name evidence="4" type="ORF">ASIM_LOCUS18077</name>
</gene>
<keyword evidence="5" id="KW-1185">Reference proteome</keyword>
<evidence type="ECO:0000313" key="5">
    <source>
        <dbReference type="Proteomes" id="UP000267096"/>
    </source>
</evidence>
<evidence type="ECO:0000313" key="4">
    <source>
        <dbReference type="EMBL" id="VDK63090.1"/>
    </source>
</evidence>
<evidence type="ECO:0000259" key="3">
    <source>
        <dbReference type="Pfam" id="PF02931"/>
    </source>
</evidence>
<dbReference type="Pfam" id="PF02931">
    <property type="entry name" value="Neur_chan_LBD"/>
    <property type="match status" value="1"/>
</dbReference>
<dbReference type="InterPro" id="IPR006202">
    <property type="entry name" value="Neur_chan_lig-bd"/>
</dbReference>
<dbReference type="InterPro" id="IPR036734">
    <property type="entry name" value="Neur_chan_lig-bd_sf"/>
</dbReference>
<dbReference type="InterPro" id="IPR018000">
    <property type="entry name" value="Neurotransmitter_ion_chnl_CS"/>
</dbReference>
<reference evidence="6" key="1">
    <citation type="submission" date="2017-02" db="UniProtKB">
        <authorList>
            <consortium name="WormBaseParasite"/>
        </authorList>
    </citation>
    <scope>IDENTIFICATION</scope>
</reference>
<evidence type="ECO:0000256" key="2">
    <source>
        <dbReference type="ARBA" id="ARBA00023136"/>
    </source>
</evidence>